<evidence type="ECO:0000256" key="1">
    <source>
        <dbReference type="ARBA" id="ARBA00022723"/>
    </source>
</evidence>
<evidence type="ECO:0000313" key="3">
    <source>
        <dbReference type="EMBL" id="RSU14058.1"/>
    </source>
</evidence>
<dbReference type="PANTHER" id="PTHR35848:SF6">
    <property type="entry name" value="CUPIN TYPE-2 DOMAIN-CONTAINING PROTEIN"/>
    <property type="match status" value="1"/>
</dbReference>
<dbReference type="RefSeq" id="WP_126807601.1">
    <property type="nucleotide sequence ID" value="NZ_NGKA01000004.1"/>
</dbReference>
<dbReference type="InterPro" id="IPR011051">
    <property type="entry name" value="RmlC_Cupin_sf"/>
</dbReference>
<proteinExistence type="predicted"/>
<organism evidence="3 4">
    <name type="scientific">Vagococcus elongatus</name>
    <dbReference type="NCBI Taxonomy" id="180344"/>
    <lineage>
        <taxon>Bacteria</taxon>
        <taxon>Bacillati</taxon>
        <taxon>Bacillota</taxon>
        <taxon>Bacilli</taxon>
        <taxon>Lactobacillales</taxon>
        <taxon>Enterococcaceae</taxon>
        <taxon>Vagococcus</taxon>
    </lineage>
</organism>
<dbReference type="SUPFAM" id="SSF51182">
    <property type="entry name" value="RmlC-like cupins"/>
    <property type="match status" value="1"/>
</dbReference>
<keyword evidence="4" id="KW-1185">Reference proteome</keyword>
<dbReference type="Pfam" id="PF07883">
    <property type="entry name" value="Cupin_2"/>
    <property type="match status" value="1"/>
</dbReference>
<sequence length="155" mass="17957">MSVFKQSKRTELYEKKKAKHPGYKYSRRDFINSEESGNILVSFHEIEPLNSAYPFHYHLKNEEVFYIISGFGTLQTLEGTRPVSAGDILYFPPNEGGAHKLFNDSKTERLIYIDFSATHDLDVTIYPESKKLGIWSKAFNKIFKINSNVDYFEGE</sequence>
<accession>A0A430B166</accession>
<evidence type="ECO:0000313" key="4">
    <source>
        <dbReference type="Proteomes" id="UP000287605"/>
    </source>
</evidence>
<name>A0A430B166_9ENTE</name>
<dbReference type="InterPro" id="IPR051610">
    <property type="entry name" value="GPI/OXD"/>
</dbReference>
<feature type="domain" description="Cupin type-2" evidence="2">
    <location>
        <begin position="46"/>
        <end position="111"/>
    </location>
</feature>
<gene>
    <name evidence="3" type="ORF">CBF29_04015</name>
</gene>
<evidence type="ECO:0000259" key="2">
    <source>
        <dbReference type="Pfam" id="PF07883"/>
    </source>
</evidence>
<dbReference type="Gene3D" id="2.60.120.10">
    <property type="entry name" value="Jelly Rolls"/>
    <property type="match status" value="1"/>
</dbReference>
<dbReference type="AlphaFoldDB" id="A0A430B166"/>
<keyword evidence="1" id="KW-0479">Metal-binding</keyword>
<protein>
    <submittedName>
        <fullName evidence="3">Cupin</fullName>
    </submittedName>
</protein>
<dbReference type="PANTHER" id="PTHR35848">
    <property type="entry name" value="OXALATE-BINDING PROTEIN"/>
    <property type="match status" value="1"/>
</dbReference>
<dbReference type="OrthoDB" id="2080697at2"/>
<dbReference type="InterPro" id="IPR014710">
    <property type="entry name" value="RmlC-like_jellyroll"/>
</dbReference>
<dbReference type="EMBL" id="NGKA01000004">
    <property type="protein sequence ID" value="RSU14058.1"/>
    <property type="molecule type" value="Genomic_DNA"/>
</dbReference>
<dbReference type="InterPro" id="IPR013096">
    <property type="entry name" value="Cupin_2"/>
</dbReference>
<dbReference type="Proteomes" id="UP000287605">
    <property type="component" value="Unassembled WGS sequence"/>
</dbReference>
<comment type="caution">
    <text evidence="3">The sequence shown here is derived from an EMBL/GenBank/DDBJ whole genome shotgun (WGS) entry which is preliminary data.</text>
</comment>
<reference evidence="3 4" key="1">
    <citation type="submission" date="2017-05" db="EMBL/GenBank/DDBJ databases">
        <title>Vagococcus spp. assemblies.</title>
        <authorList>
            <person name="Gulvik C.A."/>
        </authorList>
    </citation>
    <scope>NUCLEOTIDE SEQUENCE [LARGE SCALE GENOMIC DNA]</scope>
    <source>
        <strain evidence="3 4">CCUG 51432</strain>
    </source>
</reference>
<dbReference type="GO" id="GO:0046872">
    <property type="term" value="F:metal ion binding"/>
    <property type="evidence" value="ECO:0007669"/>
    <property type="project" value="UniProtKB-KW"/>
</dbReference>